<accession>A0ABQ7G743</accession>
<keyword evidence="7" id="KW-1185">Reference proteome</keyword>
<comment type="caution">
    <text evidence="6">The sequence shown here is derived from an EMBL/GenBank/DDBJ whole genome shotgun (WGS) entry which is preliminary data.</text>
</comment>
<feature type="region of interest" description="Disordered" evidence="4">
    <location>
        <begin position="1"/>
        <end position="88"/>
    </location>
</feature>
<dbReference type="SUPFAM" id="SSF52151">
    <property type="entry name" value="FabD/lysophospholipase-like"/>
    <property type="match status" value="1"/>
</dbReference>
<dbReference type="InterPro" id="IPR016035">
    <property type="entry name" value="Acyl_Trfase/lysoPLipase"/>
</dbReference>
<dbReference type="EC" id="3.1.1.-" evidence="3"/>
<proteinExistence type="inferred from homology"/>
<feature type="active site" description="Nucleophile" evidence="2">
    <location>
        <position position="154"/>
    </location>
</feature>
<feature type="active site" description="Proton acceptor" evidence="2">
    <location>
        <position position="270"/>
    </location>
</feature>
<dbReference type="EMBL" id="MU070045">
    <property type="protein sequence ID" value="KAF5830417.1"/>
    <property type="molecule type" value="Genomic_DNA"/>
</dbReference>
<sequence length="423" mass="46408">MLSKAQLQASSRFGIRRGLSLRTAPSPRNLYPRQPPAFVRAVEARAASSASRAPRSEESHNARAPRSEESHNARAPRSEESHDAVLGRGDWAERRKRLRAARVQHALQAGTLGLGFSAGGFLYGYHLGVLWELTRLKVMPPPGHSDALKLAGSSAGSLAIVTYACGLDVDVATHAMLRFADDCRKHGTLRRVSSLLRSFLHELLPEDAHKRCEGLVHVGLTRVFPVWTPETVSKWNSKDDLVECLVASCHVPVYANGDFMTSFRGRWYMDGGWTGFIPKPPGVHHTVKVCCFPFNSMIERVAHPTLEDTAPRVASILDIHISPDAAPADWDFVPSLPQFVAWAFVPAEDEILKKLISKGRRDAHAWAVSMGLVPSSVEAGKELQPVQGEAAAQRELATAASMSAASMRLQKAKERLQKAKSMR</sequence>
<keyword evidence="6" id="KW-0808">Transferase</keyword>
<gene>
    <name evidence="6" type="ORF">DUNSADRAFT_14638</name>
</gene>
<keyword evidence="1 2" id="KW-0443">Lipid metabolism</keyword>
<comment type="similarity">
    <text evidence="3">Belongs to the patatin family.</text>
</comment>
<dbReference type="InterPro" id="IPR033562">
    <property type="entry name" value="PLPL"/>
</dbReference>
<protein>
    <recommendedName>
        <fullName evidence="3">Patatin</fullName>
        <ecNumber evidence="3">3.1.1.-</ecNumber>
    </recommendedName>
</protein>
<dbReference type="PANTHER" id="PTHR12406:SF7">
    <property type="entry name" value="PATATIN-LIKE PHOSPHOLIPASE DOMAIN-CONTAINING PROTEIN 4"/>
    <property type="match status" value="1"/>
</dbReference>
<dbReference type="GO" id="GO:0016740">
    <property type="term" value="F:transferase activity"/>
    <property type="evidence" value="ECO:0007669"/>
    <property type="project" value="UniProtKB-KW"/>
</dbReference>
<dbReference type="InterPro" id="IPR002641">
    <property type="entry name" value="PNPLA_dom"/>
</dbReference>
<feature type="compositionally biased region" description="Polar residues" evidence="4">
    <location>
        <begin position="1"/>
        <end position="11"/>
    </location>
</feature>
<dbReference type="Proteomes" id="UP000815325">
    <property type="component" value="Unassembled WGS sequence"/>
</dbReference>
<feature type="domain" description="PNPLA" evidence="5">
    <location>
        <begin position="114"/>
        <end position="283"/>
    </location>
</feature>
<dbReference type="GO" id="GO:0016787">
    <property type="term" value="F:hydrolase activity"/>
    <property type="evidence" value="ECO:0007669"/>
    <property type="project" value="UniProtKB-KW"/>
</dbReference>
<comment type="caution">
    <text evidence="2">Lacks conserved residue(s) required for the propagation of feature annotation.</text>
</comment>
<evidence type="ECO:0000259" key="5">
    <source>
        <dbReference type="PROSITE" id="PS51635"/>
    </source>
</evidence>
<dbReference type="PANTHER" id="PTHR12406">
    <property type="entry name" value="CALCIUM-INDEPENDENT PHOSPHOLIPASE A2 IPLA2 -RELATED"/>
    <property type="match status" value="1"/>
</dbReference>
<keyword evidence="2 3" id="KW-0378">Hydrolase</keyword>
<evidence type="ECO:0000256" key="1">
    <source>
        <dbReference type="ARBA" id="ARBA00023098"/>
    </source>
</evidence>
<name>A0ABQ7G743_DUNSA</name>
<evidence type="ECO:0000256" key="4">
    <source>
        <dbReference type="SAM" id="MobiDB-lite"/>
    </source>
</evidence>
<dbReference type="Pfam" id="PF01734">
    <property type="entry name" value="Patatin"/>
    <property type="match status" value="1"/>
</dbReference>
<feature type="compositionally biased region" description="Basic and acidic residues" evidence="4">
    <location>
        <begin position="54"/>
        <end position="88"/>
    </location>
</feature>
<evidence type="ECO:0000313" key="6">
    <source>
        <dbReference type="EMBL" id="KAF5830417.1"/>
    </source>
</evidence>
<dbReference type="CDD" id="cd07224">
    <property type="entry name" value="Pat_like"/>
    <property type="match status" value="1"/>
</dbReference>
<feature type="short sequence motif" description="GXSXG" evidence="2">
    <location>
        <begin position="152"/>
        <end position="156"/>
    </location>
</feature>
<comment type="domain">
    <text evidence="3">The nitrogen atoms of the two glycine residues in the GGXR motif define the oxyanion hole, and stabilize the oxyanion that forms during the nucleophilic attack by the catalytic serine during substrate cleavage.</text>
</comment>
<keyword evidence="2 3" id="KW-0442">Lipid degradation</keyword>
<evidence type="ECO:0000256" key="2">
    <source>
        <dbReference type="PROSITE-ProRule" id="PRU01161"/>
    </source>
</evidence>
<comment type="function">
    <text evidence="3">Lipolytic acyl hydrolase (LAH).</text>
</comment>
<evidence type="ECO:0000256" key="3">
    <source>
        <dbReference type="RuleBase" id="RU361262"/>
    </source>
</evidence>
<evidence type="ECO:0000313" key="7">
    <source>
        <dbReference type="Proteomes" id="UP000815325"/>
    </source>
</evidence>
<organism evidence="6 7">
    <name type="scientific">Dunaliella salina</name>
    <name type="common">Green alga</name>
    <name type="synonym">Protococcus salinus</name>
    <dbReference type="NCBI Taxonomy" id="3046"/>
    <lineage>
        <taxon>Eukaryota</taxon>
        <taxon>Viridiplantae</taxon>
        <taxon>Chlorophyta</taxon>
        <taxon>core chlorophytes</taxon>
        <taxon>Chlorophyceae</taxon>
        <taxon>CS clade</taxon>
        <taxon>Chlamydomonadales</taxon>
        <taxon>Dunaliellaceae</taxon>
        <taxon>Dunaliella</taxon>
    </lineage>
</organism>
<feature type="compositionally biased region" description="Low complexity" evidence="4">
    <location>
        <begin position="36"/>
        <end position="53"/>
    </location>
</feature>
<feature type="short sequence motif" description="DGA/G" evidence="2">
    <location>
        <begin position="270"/>
        <end position="272"/>
    </location>
</feature>
<reference evidence="6" key="1">
    <citation type="submission" date="2017-08" db="EMBL/GenBank/DDBJ databases">
        <authorList>
            <person name="Polle J.E."/>
            <person name="Barry K."/>
            <person name="Cushman J."/>
            <person name="Schmutz J."/>
            <person name="Tran D."/>
            <person name="Hathwaick L.T."/>
            <person name="Yim W.C."/>
            <person name="Jenkins J."/>
            <person name="Mckie-Krisberg Z.M."/>
            <person name="Prochnik S."/>
            <person name="Lindquist E."/>
            <person name="Dockter R.B."/>
            <person name="Adam C."/>
            <person name="Molina H."/>
            <person name="Bunkerborg J."/>
            <person name="Jin E."/>
            <person name="Buchheim M."/>
            <person name="Magnuson J."/>
        </authorList>
    </citation>
    <scope>NUCLEOTIDE SEQUENCE</scope>
    <source>
        <strain evidence="6">CCAP 19/18</strain>
    </source>
</reference>
<dbReference type="PROSITE" id="PS51635">
    <property type="entry name" value="PNPLA"/>
    <property type="match status" value="1"/>
</dbReference>